<accession>A0A376LLM9</accession>
<gene>
    <name evidence="4" type="primary">mbtB_3</name>
    <name evidence="4" type="ORF">NCTC7928_05934</name>
</gene>
<dbReference type="EMBL" id="UGAB01000002">
    <property type="protein sequence ID" value="STF45169.1"/>
    <property type="molecule type" value="Genomic_DNA"/>
</dbReference>
<dbReference type="GO" id="GO:0005737">
    <property type="term" value="C:cytoplasm"/>
    <property type="evidence" value="ECO:0007669"/>
    <property type="project" value="TreeGrafter"/>
</dbReference>
<proteinExistence type="predicted"/>
<evidence type="ECO:0000313" key="4">
    <source>
        <dbReference type="EMBL" id="STF45169.1"/>
    </source>
</evidence>
<dbReference type="InterPro" id="IPR042099">
    <property type="entry name" value="ANL_N_sf"/>
</dbReference>
<dbReference type="PANTHER" id="PTHR45527:SF10">
    <property type="entry name" value="PYOCHELIN SYNTHASE PCHF"/>
    <property type="match status" value="1"/>
</dbReference>
<dbReference type="SUPFAM" id="SSF56801">
    <property type="entry name" value="Acetyl-CoA synthetase-like"/>
    <property type="match status" value="1"/>
</dbReference>
<dbReference type="GO" id="GO:0016877">
    <property type="term" value="F:ligase activity, forming carbon-sulfur bonds"/>
    <property type="evidence" value="ECO:0007669"/>
    <property type="project" value="UniProtKB-ARBA"/>
</dbReference>
<keyword evidence="1 4" id="KW-0436">Ligase</keyword>
<dbReference type="EC" id="6.3.2.-" evidence="4"/>
<evidence type="ECO:0000259" key="3">
    <source>
        <dbReference type="Pfam" id="PF00501"/>
    </source>
</evidence>
<dbReference type="Gene3D" id="3.40.50.12780">
    <property type="entry name" value="N-terminal domain of ligase-like"/>
    <property type="match status" value="1"/>
</dbReference>
<name>A0A376LLM9_ECOLX</name>
<evidence type="ECO:0000256" key="1">
    <source>
        <dbReference type="ARBA" id="ARBA00022598"/>
    </source>
</evidence>
<organism evidence="4 5">
    <name type="scientific">Escherichia coli</name>
    <dbReference type="NCBI Taxonomy" id="562"/>
    <lineage>
        <taxon>Bacteria</taxon>
        <taxon>Pseudomonadati</taxon>
        <taxon>Pseudomonadota</taxon>
        <taxon>Gammaproteobacteria</taxon>
        <taxon>Enterobacterales</taxon>
        <taxon>Enterobacteriaceae</taxon>
        <taxon>Escherichia</taxon>
    </lineage>
</organism>
<feature type="domain" description="AMP-dependent synthetase/ligase" evidence="3">
    <location>
        <begin position="9"/>
        <end position="108"/>
    </location>
</feature>
<dbReference type="Pfam" id="PF00501">
    <property type="entry name" value="AMP-binding"/>
    <property type="match status" value="1"/>
</dbReference>
<reference evidence="4 5" key="1">
    <citation type="submission" date="2018-06" db="EMBL/GenBank/DDBJ databases">
        <authorList>
            <consortium name="Pathogen Informatics"/>
            <person name="Doyle S."/>
        </authorList>
    </citation>
    <scope>NUCLEOTIDE SEQUENCE [LARGE SCALE GENOMIC DNA]</scope>
    <source>
        <strain evidence="4 5">NCTC7928</strain>
    </source>
</reference>
<dbReference type="GO" id="GO:0044550">
    <property type="term" value="P:secondary metabolite biosynthetic process"/>
    <property type="evidence" value="ECO:0007669"/>
    <property type="project" value="TreeGrafter"/>
</dbReference>
<dbReference type="PANTHER" id="PTHR45527">
    <property type="entry name" value="NONRIBOSOMAL PEPTIDE SYNTHETASE"/>
    <property type="match status" value="1"/>
</dbReference>
<protein>
    <submittedName>
        <fullName evidence="4">Peptide synthetase</fullName>
        <ecNumber evidence="4">6.3.2.-</ecNumber>
    </submittedName>
</protein>
<dbReference type="GO" id="GO:0031177">
    <property type="term" value="F:phosphopantetheine binding"/>
    <property type="evidence" value="ECO:0007669"/>
    <property type="project" value="TreeGrafter"/>
</dbReference>
<feature type="transmembrane region" description="Helical" evidence="2">
    <location>
        <begin position="61"/>
        <end position="82"/>
    </location>
</feature>
<dbReference type="AlphaFoldDB" id="A0A376LLM9"/>
<dbReference type="Proteomes" id="UP000254877">
    <property type="component" value="Unassembled WGS sequence"/>
</dbReference>
<sequence>MLHEGIFRIALQQPQALAVTDMRYQWNYHELTDYARRCAGRLIECGVQPGDNVAITMSKGAGQLVAVLAVLLAGAVYVPVSLDQPAARREKIYADASVRLVLICQHDASAGSDDIPVLAWQQAIEAEPIANPVVRAPHATGLHYLHLRLYRYAERGSHFSPGSA</sequence>
<keyword evidence="2" id="KW-0472">Membrane</keyword>
<keyword evidence="2" id="KW-0812">Transmembrane</keyword>
<dbReference type="GO" id="GO:0043041">
    <property type="term" value="P:amino acid activation for nonribosomal peptide biosynthetic process"/>
    <property type="evidence" value="ECO:0007669"/>
    <property type="project" value="TreeGrafter"/>
</dbReference>
<evidence type="ECO:0000313" key="5">
    <source>
        <dbReference type="Proteomes" id="UP000254877"/>
    </source>
</evidence>
<dbReference type="InterPro" id="IPR000873">
    <property type="entry name" value="AMP-dep_synth/lig_dom"/>
</dbReference>
<evidence type="ECO:0000256" key="2">
    <source>
        <dbReference type="SAM" id="Phobius"/>
    </source>
</evidence>
<keyword evidence="2" id="KW-1133">Transmembrane helix</keyword>